<reference evidence="6 7" key="1">
    <citation type="journal article" date="2019" name="Mol. Ecol. Resour.">
        <title>Chromosome-level genome assembly of Triplophysa tibetana, a fish adapted to the harsh high-altitude environment of the Tibetan Plateau.</title>
        <authorList>
            <person name="Yang X."/>
            <person name="Liu H."/>
            <person name="Ma Z."/>
            <person name="Zou Y."/>
            <person name="Zou M."/>
            <person name="Mao Y."/>
            <person name="Li X."/>
            <person name="Wang H."/>
            <person name="Chen T."/>
            <person name="Wang W."/>
            <person name="Yang R."/>
        </authorList>
    </citation>
    <scope>NUCLEOTIDE SEQUENCE [LARGE SCALE GENOMIC DNA]</scope>
    <source>
        <strain evidence="6">TTIB1903HZAU</strain>
        <tissue evidence="6">Muscle</tissue>
    </source>
</reference>
<feature type="region of interest" description="Disordered" evidence="4">
    <location>
        <begin position="179"/>
        <end position="202"/>
    </location>
</feature>
<gene>
    <name evidence="6" type="ORF">E1301_Tti019044</name>
</gene>
<evidence type="ECO:0000256" key="3">
    <source>
        <dbReference type="PROSITE-ProRule" id="PRU00104"/>
    </source>
</evidence>
<dbReference type="InterPro" id="IPR040647">
    <property type="entry name" value="SPIN-DOC_Znf-C2H2"/>
</dbReference>
<dbReference type="Pfam" id="PF18658">
    <property type="entry name" value="zf-C2H2_12"/>
    <property type="match status" value="4"/>
</dbReference>
<protein>
    <recommendedName>
        <fullName evidence="5">HECT domain-containing protein</fullName>
    </recommendedName>
</protein>
<evidence type="ECO:0000256" key="1">
    <source>
        <dbReference type="ARBA" id="ARBA00022679"/>
    </source>
</evidence>
<dbReference type="GO" id="GO:0004842">
    <property type="term" value="F:ubiquitin-protein transferase activity"/>
    <property type="evidence" value="ECO:0007669"/>
    <property type="project" value="InterPro"/>
</dbReference>
<name>A0A5A9PKX6_9TELE</name>
<dbReference type="PANTHER" id="PTHR34589">
    <property type="entry name" value="SIMILAR TO RIKEN CDNA 2700081O15"/>
    <property type="match status" value="1"/>
</dbReference>
<dbReference type="InterPro" id="IPR000569">
    <property type="entry name" value="HECT_dom"/>
</dbReference>
<dbReference type="Gene3D" id="3.30.2410.10">
    <property type="entry name" value="Hect, E3 ligase catalytic domain"/>
    <property type="match status" value="1"/>
</dbReference>
<feature type="domain" description="HECT" evidence="5">
    <location>
        <begin position="613"/>
        <end position="682"/>
    </location>
</feature>
<dbReference type="InterPro" id="IPR035983">
    <property type="entry name" value="Hect_E3_ubiquitin_ligase"/>
</dbReference>
<evidence type="ECO:0000256" key="4">
    <source>
        <dbReference type="SAM" id="MobiDB-lite"/>
    </source>
</evidence>
<dbReference type="GO" id="GO:0045892">
    <property type="term" value="P:negative regulation of DNA-templated transcription"/>
    <property type="evidence" value="ECO:0007669"/>
    <property type="project" value="TreeGrafter"/>
</dbReference>
<feature type="region of interest" description="Disordered" evidence="4">
    <location>
        <begin position="317"/>
        <end position="341"/>
    </location>
</feature>
<evidence type="ECO:0000256" key="2">
    <source>
        <dbReference type="ARBA" id="ARBA00022786"/>
    </source>
</evidence>
<evidence type="ECO:0000259" key="5">
    <source>
        <dbReference type="PROSITE" id="PS50237"/>
    </source>
</evidence>
<feature type="active site" description="Glycyl thioester intermediate" evidence="3">
    <location>
        <position position="650"/>
    </location>
</feature>
<keyword evidence="2 3" id="KW-0833">Ubl conjugation pathway</keyword>
<comment type="caution">
    <text evidence="6">The sequence shown here is derived from an EMBL/GenBank/DDBJ whole genome shotgun (WGS) entry which is preliminary data.</text>
</comment>
<dbReference type="PANTHER" id="PTHR34589:SF2">
    <property type="entry name" value="ZINC FINGER TRANSLOCATION-ASSOCIATED PROTEIN"/>
    <property type="match status" value="1"/>
</dbReference>
<keyword evidence="1" id="KW-0808">Transferase</keyword>
<proteinExistence type="predicted"/>
<dbReference type="PROSITE" id="PS50237">
    <property type="entry name" value="HECT"/>
    <property type="match status" value="1"/>
</dbReference>
<dbReference type="EMBL" id="SOYY01000003">
    <property type="protein sequence ID" value="KAA0723004.1"/>
    <property type="molecule type" value="Genomic_DNA"/>
</dbReference>
<dbReference type="AlphaFoldDB" id="A0A5A9PKX6"/>
<dbReference type="SUPFAM" id="SSF56204">
    <property type="entry name" value="Hect, E3 ligase catalytic domain"/>
    <property type="match status" value="1"/>
</dbReference>
<dbReference type="Proteomes" id="UP000324632">
    <property type="component" value="Chromosome 3"/>
</dbReference>
<accession>A0A5A9PKX6</accession>
<feature type="region of interest" description="Disordered" evidence="4">
    <location>
        <begin position="58"/>
        <end position="79"/>
    </location>
</feature>
<dbReference type="Pfam" id="PF00632">
    <property type="entry name" value="HECT"/>
    <property type="match status" value="1"/>
</dbReference>
<evidence type="ECO:0000313" key="6">
    <source>
        <dbReference type="EMBL" id="KAA0723004.1"/>
    </source>
</evidence>
<sequence>MEENESTESVYKAELTDCRSLEIKAEKREATSQRGNLEDLQAGTSYWCVSERADSPLVLSPVPGPSRKEPPPVKPTPGRDHRRYYHEYWRSEYLMDFDWQRHGMICMVCGSSLATLKLSTIKRHIRQKHPYSLLWSESDKEVIRSGWESHLSLENRKRSICSNPDNVPESEELLDVEMHPAGNPGRAVTPSPPPSSVQELPGPTSQVLERYLNDSLHAWFRQELLMEYQAEAGYLVCMVCSSLLPSLQLDHIKSHVLNLHPNSLLFSAEAKHSILLTWAKTHESDFLQEVKLEQHTENIDGSAKLILLDVDHPQRNSGSYSQVDENPLDSDQRAQSQRLPRQRRLKFGSPWRLRLDYLVAYGPPDNPHCYCMVCSEHMPVPRVSNFRKHIQACHPETSGLSRNERDAVIRAWTKKENIDSSMPKEDDLHSGTVTLNTVINAQDSPVKITEQGGIKMEENESINITPSTQTTGRNRHYPGKDQRRNYQARWRIDFLMDYDCRRHGLICMVCGATLATLKVSTIKRHVLQLHPHSLEYSPEEKQLVLLSYNQISLHFHSDDCFLIKLTAAAVEKIFHVQLSQPGSNDLYEKAWLLSNWQDYLVYVEEKEASPTLKDVLMFGTELKEVPAGEIQPQPQFVIQKTSRFPVANVCANTIKIPILQSYEEFQEAMDYGIQNSPGFGLP</sequence>
<organism evidence="6 7">
    <name type="scientific">Triplophysa tibetana</name>
    <dbReference type="NCBI Taxonomy" id="1572043"/>
    <lineage>
        <taxon>Eukaryota</taxon>
        <taxon>Metazoa</taxon>
        <taxon>Chordata</taxon>
        <taxon>Craniata</taxon>
        <taxon>Vertebrata</taxon>
        <taxon>Euteleostomi</taxon>
        <taxon>Actinopterygii</taxon>
        <taxon>Neopterygii</taxon>
        <taxon>Teleostei</taxon>
        <taxon>Ostariophysi</taxon>
        <taxon>Cypriniformes</taxon>
        <taxon>Nemacheilidae</taxon>
        <taxon>Triplophysa</taxon>
    </lineage>
</organism>
<evidence type="ECO:0000313" key="7">
    <source>
        <dbReference type="Proteomes" id="UP000324632"/>
    </source>
</evidence>
<dbReference type="InterPro" id="IPR052675">
    <property type="entry name" value="ZnF_transloc-Spindlin_int"/>
</dbReference>
<keyword evidence="7" id="KW-1185">Reference proteome</keyword>